<name>A0AAW2I5T5_9NEOP</name>
<organism evidence="1">
    <name type="scientific">Menopon gallinae</name>
    <name type="common">poultry shaft louse</name>
    <dbReference type="NCBI Taxonomy" id="328185"/>
    <lineage>
        <taxon>Eukaryota</taxon>
        <taxon>Metazoa</taxon>
        <taxon>Ecdysozoa</taxon>
        <taxon>Arthropoda</taxon>
        <taxon>Hexapoda</taxon>
        <taxon>Insecta</taxon>
        <taxon>Pterygota</taxon>
        <taxon>Neoptera</taxon>
        <taxon>Paraneoptera</taxon>
        <taxon>Psocodea</taxon>
        <taxon>Troctomorpha</taxon>
        <taxon>Phthiraptera</taxon>
        <taxon>Amblycera</taxon>
        <taxon>Menoponidae</taxon>
        <taxon>Menopon</taxon>
    </lineage>
</organism>
<dbReference type="EMBL" id="JARGDH010000002">
    <property type="protein sequence ID" value="KAL0277133.1"/>
    <property type="molecule type" value="Genomic_DNA"/>
</dbReference>
<accession>A0AAW2I5T5</accession>
<protein>
    <submittedName>
        <fullName evidence="1">Uncharacterized protein</fullName>
    </submittedName>
</protein>
<sequence length="71" mass="7528">MFCGVGGRSVSHDSGDAYRLFCDEKGRRIRVSADCWISGNALELPVPAEAEIDCAELRISGSIADIVGKVG</sequence>
<reference evidence="1" key="1">
    <citation type="journal article" date="2024" name="Gigascience">
        <title>Chromosome-level genome of the poultry shaft louse Menopon gallinae provides insight into the host-switching and adaptive evolution of parasitic lice.</title>
        <authorList>
            <person name="Xu Y."/>
            <person name="Ma L."/>
            <person name="Liu S."/>
            <person name="Liang Y."/>
            <person name="Liu Q."/>
            <person name="He Z."/>
            <person name="Tian L."/>
            <person name="Duan Y."/>
            <person name="Cai W."/>
            <person name="Li H."/>
            <person name="Song F."/>
        </authorList>
    </citation>
    <scope>NUCLEOTIDE SEQUENCE</scope>
    <source>
        <strain evidence="1">Cailab_2023a</strain>
    </source>
</reference>
<dbReference type="AlphaFoldDB" id="A0AAW2I5T5"/>
<comment type="caution">
    <text evidence="1">The sequence shown here is derived from an EMBL/GenBank/DDBJ whole genome shotgun (WGS) entry which is preliminary data.</text>
</comment>
<evidence type="ECO:0000313" key="1">
    <source>
        <dbReference type="EMBL" id="KAL0277133.1"/>
    </source>
</evidence>
<proteinExistence type="predicted"/>
<gene>
    <name evidence="1" type="ORF">PYX00_004520</name>
</gene>